<proteinExistence type="predicted"/>
<dbReference type="EMBL" id="CAUOFW020010213">
    <property type="protein sequence ID" value="CAK9187954.1"/>
    <property type="molecule type" value="Genomic_DNA"/>
</dbReference>
<gene>
    <name evidence="1" type="ORF">ILEXP_LOCUS58568</name>
</gene>
<evidence type="ECO:0000313" key="2">
    <source>
        <dbReference type="Proteomes" id="UP001642360"/>
    </source>
</evidence>
<keyword evidence="2" id="KW-1185">Reference proteome</keyword>
<evidence type="ECO:0000313" key="1">
    <source>
        <dbReference type="EMBL" id="CAK9187954.1"/>
    </source>
</evidence>
<reference evidence="1 2" key="1">
    <citation type="submission" date="2024-02" db="EMBL/GenBank/DDBJ databases">
        <authorList>
            <person name="Vignale AGUSTIN F."/>
            <person name="Sosa J E."/>
            <person name="Modenutti C."/>
        </authorList>
    </citation>
    <scope>NUCLEOTIDE SEQUENCE [LARGE SCALE GENOMIC DNA]</scope>
</reference>
<sequence length="70" mass="7474">MVIAVGLPHLQQRLMDCPGQLQSLSLCCDGAFKKAEVAIGVILKDFNGTLEDGIAKRILTVSSRFSKVAA</sequence>
<dbReference type="Proteomes" id="UP001642360">
    <property type="component" value="Unassembled WGS sequence"/>
</dbReference>
<feature type="non-terminal residue" evidence="1">
    <location>
        <position position="70"/>
    </location>
</feature>
<organism evidence="1 2">
    <name type="scientific">Ilex paraguariensis</name>
    <name type="common">yerba mate</name>
    <dbReference type="NCBI Taxonomy" id="185542"/>
    <lineage>
        <taxon>Eukaryota</taxon>
        <taxon>Viridiplantae</taxon>
        <taxon>Streptophyta</taxon>
        <taxon>Embryophyta</taxon>
        <taxon>Tracheophyta</taxon>
        <taxon>Spermatophyta</taxon>
        <taxon>Magnoliopsida</taxon>
        <taxon>eudicotyledons</taxon>
        <taxon>Gunneridae</taxon>
        <taxon>Pentapetalae</taxon>
        <taxon>asterids</taxon>
        <taxon>campanulids</taxon>
        <taxon>Aquifoliales</taxon>
        <taxon>Aquifoliaceae</taxon>
        <taxon>Ilex</taxon>
    </lineage>
</organism>
<accession>A0ABC8V4Z2</accession>
<protein>
    <submittedName>
        <fullName evidence="1">Uncharacterized protein</fullName>
    </submittedName>
</protein>
<name>A0ABC8V4Z2_9AQUA</name>
<comment type="caution">
    <text evidence="1">The sequence shown here is derived from an EMBL/GenBank/DDBJ whole genome shotgun (WGS) entry which is preliminary data.</text>
</comment>
<dbReference type="AlphaFoldDB" id="A0ABC8V4Z2"/>